<protein>
    <submittedName>
        <fullName evidence="2">Uncharacterized protein</fullName>
    </submittedName>
</protein>
<accession>A0A9N7VRT1</accession>
<organism evidence="2 3">
    <name type="scientific">Pleuronectes platessa</name>
    <name type="common">European plaice</name>
    <dbReference type="NCBI Taxonomy" id="8262"/>
    <lineage>
        <taxon>Eukaryota</taxon>
        <taxon>Metazoa</taxon>
        <taxon>Chordata</taxon>
        <taxon>Craniata</taxon>
        <taxon>Vertebrata</taxon>
        <taxon>Euteleostomi</taxon>
        <taxon>Actinopterygii</taxon>
        <taxon>Neopterygii</taxon>
        <taxon>Teleostei</taxon>
        <taxon>Neoteleostei</taxon>
        <taxon>Acanthomorphata</taxon>
        <taxon>Carangaria</taxon>
        <taxon>Pleuronectiformes</taxon>
        <taxon>Pleuronectoidei</taxon>
        <taxon>Pleuronectidae</taxon>
        <taxon>Pleuronectes</taxon>
    </lineage>
</organism>
<sequence length="217" mass="23265">MVCSLRITSRCAELSYRGFTISPPCPQAVWILRRVLSAAARLATLSDAASAVVTRGRQAGELAEKTSHVSCKGRPSAREVGEIERERVMEGVPPESEDGGAVSVSSSPGPVTPDSAVGGVIDGRPGFLPGLSPASPKQSSSGTYQPFTQQRREEGEDEKSLQSIAVLVPLCHMTACFHAALPVGRKKKSRSDLITTRPASPKWIQFGFWRENSLGYK</sequence>
<evidence type="ECO:0000313" key="3">
    <source>
        <dbReference type="Proteomes" id="UP001153269"/>
    </source>
</evidence>
<feature type="compositionally biased region" description="Basic and acidic residues" evidence="1">
    <location>
        <begin position="150"/>
        <end position="159"/>
    </location>
</feature>
<feature type="compositionally biased region" description="Polar residues" evidence="1">
    <location>
        <begin position="135"/>
        <end position="149"/>
    </location>
</feature>
<evidence type="ECO:0000256" key="1">
    <source>
        <dbReference type="SAM" id="MobiDB-lite"/>
    </source>
</evidence>
<feature type="compositionally biased region" description="Low complexity" evidence="1">
    <location>
        <begin position="99"/>
        <end position="115"/>
    </location>
</feature>
<dbReference type="Proteomes" id="UP001153269">
    <property type="component" value="Unassembled WGS sequence"/>
</dbReference>
<keyword evidence="3" id="KW-1185">Reference proteome</keyword>
<dbReference type="EMBL" id="CADEAL010004200">
    <property type="protein sequence ID" value="CAB1454152.1"/>
    <property type="molecule type" value="Genomic_DNA"/>
</dbReference>
<evidence type="ECO:0000313" key="2">
    <source>
        <dbReference type="EMBL" id="CAB1454152.1"/>
    </source>
</evidence>
<dbReference type="AlphaFoldDB" id="A0A9N7VRT1"/>
<name>A0A9N7VRT1_PLEPL</name>
<proteinExistence type="predicted"/>
<comment type="caution">
    <text evidence="2">The sequence shown here is derived from an EMBL/GenBank/DDBJ whole genome shotgun (WGS) entry which is preliminary data.</text>
</comment>
<feature type="region of interest" description="Disordered" evidence="1">
    <location>
        <begin position="83"/>
        <end position="159"/>
    </location>
</feature>
<reference evidence="2" key="1">
    <citation type="submission" date="2020-03" db="EMBL/GenBank/DDBJ databases">
        <authorList>
            <person name="Weist P."/>
        </authorList>
    </citation>
    <scope>NUCLEOTIDE SEQUENCE</scope>
</reference>
<gene>
    <name evidence="2" type="ORF">PLEPLA_LOCUS41914</name>
</gene>